<proteinExistence type="predicted"/>
<name>A0A094LUJ4_9GAMM</name>
<dbReference type="SUPFAM" id="SSF53335">
    <property type="entry name" value="S-adenosyl-L-methionine-dependent methyltransferases"/>
    <property type="match status" value="1"/>
</dbReference>
<dbReference type="NCBIfam" id="NF033855">
    <property type="entry name" value="tRNA_MNMC2"/>
    <property type="match status" value="1"/>
</dbReference>
<sequence length="230" mass="25701">MDQVSLQLTEDGSHTLYNAELDETYHSNRGALAEARYVFIESGFAVVLPHITQQLNILEVGFGAGLNALMTLGYLDELTAQRAGDIPQVHYVSLEPFPITAQLAQQLNYPALLPTRYFSLFDAIHQAAWNTQVRLSQQFAIEKRVVALEQFEGCPASFDLIYFDAFAPSKQPDVWSLANFQKCFALLKPDGMLVSYCANGQFKRHLKAAGFSVRAHPGALGKREMTRAWK</sequence>
<evidence type="ECO:0000259" key="1">
    <source>
        <dbReference type="Pfam" id="PF05430"/>
    </source>
</evidence>
<accession>A0A094LUJ4</accession>
<dbReference type="OrthoDB" id="9786494at2"/>
<dbReference type="Gene3D" id="3.40.50.150">
    <property type="entry name" value="Vaccinia Virus protein VP39"/>
    <property type="match status" value="1"/>
</dbReference>
<dbReference type="eggNOG" id="COG4121">
    <property type="taxonomic scope" value="Bacteria"/>
</dbReference>
<evidence type="ECO:0000313" key="2">
    <source>
        <dbReference type="EMBL" id="KFZ38853.1"/>
    </source>
</evidence>
<dbReference type="STRING" id="1515746.HR45_00140"/>
<dbReference type="PANTHER" id="PTHR39963:SF1">
    <property type="entry name" value="MNMC-LIKE METHYLTRANSFERASE DOMAIN-CONTAINING PROTEIN"/>
    <property type="match status" value="1"/>
</dbReference>
<gene>
    <name evidence="2" type="ORF">HR45_00140</name>
</gene>
<dbReference type="PANTHER" id="PTHR39963">
    <property type="entry name" value="SLL0983 PROTEIN"/>
    <property type="match status" value="1"/>
</dbReference>
<dbReference type="EMBL" id="JPEO01000001">
    <property type="protein sequence ID" value="KFZ38853.1"/>
    <property type="molecule type" value="Genomic_DNA"/>
</dbReference>
<dbReference type="Pfam" id="PF05430">
    <property type="entry name" value="Methyltransf_30"/>
    <property type="match status" value="1"/>
</dbReference>
<keyword evidence="3" id="KW-1185">Reference proteome</keyword>
<dbReference type="InterPro" id="IPR029063">
    <property type="entry name" value="SAM-dependent_MTases_sf"/>
</dbReference>
<dbReference type="RefSeq" id="WP_037438524.1">
    <property type="nucleotide sequence ID" value="NZ_JPEO01000001.1"/>
</dbReference>
<organism evidence="2 3">
    <name type="scientific">Shewanella mangrovi</name>
    <dbReference type="NCBI Taxonomy" id="1515746"/>
    <lineage>
        <taxon>Bacteria</taxon>
        <taxon>Pseudomonadati</taxon>
        <taxon>Pseudomonadota</taxon>
        <taxon>Gammaproteobacteria</taxon>
        <taxon>Alteromonadales</taxon>
        <taxon>Shewanellaceae</taxon>
        <taxon>Shewanella</taxon>
    </lineage>
</organism>
<feature type="domain" description="MnmC-like methyltransferase" evidence="1">
    <location>
        <begin position="147"/>
        <end position="230"/>
    </location>
</feature>
<dbReference type="InterPro" id="IPR047785">
    <property type="entry name" value="tRNA_MNMC2"/>
</dbReference>
<comment type="caution">
    <text evidence="2">The sequence shown here is derived from an EMBL/GenBank/DDBJ whole genome shotgun (WGS) entry which is preliminary data.</text>
</comment>
<dbReference type="InterPro" id="IPR008471">
    <property type="entry name" value="MnmC-like_methylTransf"/>
</dbReference>
<protein>
    <recommendedName>
        <fullName evidence="1">MnmC-like methyltransferase domain-containing protein</fullName>
    </recommendedName>
</protein>
<dbReference type="GO" id="GO:0016645">
    <property type="term" value="F:oxidoreductase activity, acting on the CH-NH group of donors"/>
    <property type="evidence" value="ECO:0007669"/>
    <property type="project" value="InterPro"/>
</dbReference>
<dbReference type="GO" id="GO:0004808">
    <property type="term" value="F:tRNA (5-methylaminomethyl-2-thiouridylate)(34)-methyltransferase activity"/>
    <property type="evidence" value="ECO:0007669"/>
    <property type="project" value="InterPro"/>
</dbReference>
<dbReference type="Proteomes" id="UP000029264">
    <property type="component" value="Unassembled WGS sequence"/>
</dbReference>
<reference evidence="2 3" key="1">
    <citation type="submission" date="2014-06" db="EMBL/GenBank/DDBJ databases">
        <title>Shewanella sp. YQH10.</title>
        <authorList>
            <person name="Liu Y."/>
            <person name="Zeng R."/>
        </authorList>
    </citation>
    <scope>NUCLEOTIDE SEQUENCE [LARGE SCALE GENOMIC DNA]</scope>
    <source>
        <strain evidence="2 3">YQH10</strain>
    </source>
</reference>
<dbReference type="AlphaFoldDB" id="A0A094LUJ4"/>
<evidence type="ECO:0000313" key="3">
    <source>
        <dbReference type="Proteomes" id="UP000029264"/>
    </source>
</evidence>